<dbReference type="EMBL" id="FOIM01000003">
    <property type="protein sequence ID" value="SET24623.1"/>
    <property type="molecule type" value="Genomic_DNA"/>
</dbReference>
<evidence type="ECO:0000313" key="1">
    <source>
        <dbReference type="EMBL" id="SET24623.1"/>
    </source>
</evidence>
<accession>A0A1I0CXM0</accession>
<dbReference type="AlphaFoldDB" id="A0A1I0CXM0"/>
<dbReference type="GeneID" id="93278485"/>
<dbReference type="STRING" id="460384.SAMN05216313_103227"/>
<reference evidence="2" key="1">
    <citation type="submission" date="2016-10" db="EMBL/GenBank/DDBJ databases">
        <authorList>
            <person name="Varghese N."/>
            <person name="Submissions S."/>
        </authorList>
    </citation>
    <scope>NUCLEOTIDE SEQUENCE [LARGE SCALE GENOMIC DNA]</scope>
    <source>
        <strain evidence="2">NLAE-zl-G277</strain>
    </source>
</reference>
<name>A0A1I0CXM0_9FIRM</name>
<dbReference type="RefSeq" id="WP_092361149.1">
    <property type="nucleotide sequence ID" value="NZ_DAINWJ010000001.1"/>
</dbReference>
<sequence>MPVIEELIRAEQDGTISFGNYTLGAKAKKSDFEYKGDLYKVKTYSEITKLERNDMFVYESVPGTAAEHFKVTDTAVEFLVEGGRDAQITVQLENDTDYEVYVDDMAVGSMMTNMSGKLSVSVELEEGKAVKVSAVKRQ</sequence>
<dbReference type="Proteomes" id="UP000198508">
    <property type="component" value="Unassembled WGS sequence"/>
</dbReference>
<protein>
    <submittedName>
        <fullName evidence="1">Uncharacterized protein</fullName>
    </submittedName>
</protein>
<proteinExistence type="predicted"/>
<keyword evidence="2" id="KW-1185">Reference proteome</keyword>
<evidence type="ECO:0000313" key="2">
    <source>
        <dbReference type="Proteomes" id="UP000198508"/>
    </source>
</evidence>
<organism evidence="1 2">
    <name type="scientific">Enterocloster lavalensis</name>
    <dbReference type="NCBI Taxonomy" id="460384"/>
    <lineage>
        <taxon>Bacteria</taxon>
        <taxon>Bacillati</taxon>
        <taxon>Bacillota</taxon>
        <taxon>Clostridia</taxon>
        <taxon>Lachnospirales</taxon>
        <taxon>Lachnospiraceae</taxon>
        <taxon>Enterocloster</taxon>
    </lineage>
</organism>
<gene>
    <name evidence="1" type="ORF">SAMN05216313_103227</name>
</gene>